<evidence type="ECO:0000313" key="3">
    <source>
        <dbReference type="EnsemblPlants" id="Ma03_p09380.1"/>
    </source>
</evidence>
<keyword evidence="1" id="KW-1133">Transmembrane helix</keyword>
<keyword evidence="1" id="KW-0812">Transmembrane</keyword>
<dbReference type="AlphaFoldDB" id="A0A804IA59"/>
<accession>A0A804IA59</accession>
<evidence type="ECO:0000313" key="2">
    <source>
        <dbReference type="EMBL" id="CAG1849641.1"/>
    </source>
</evidence>
<keyword evidence="4" id="KW-1185">Reference proteome</keyword>
<name>A0A804IA59_MUSAM</name>
<sequence>MFLPEVYVKVAELISQPNFMKESVKQIFSRVCKKTSNKGFTRYMILIQLEATPIHQFSVSCNCAISISLVVCTLAILMLPFVHNILKMKALREINNLKGQNIVLYIISCHLKFHL</sequence>
<dbReference type="Proteomes" id="UP000012960">
    <property type="component" value="Unplaced"/>
</dbReference>
<proteinExistence type="predicted"/>
<reference evidence="2" key="1">
    <citation type="submission" date="2021-03" db="EMBL/GenBank/DDBJ databases">
        <authorList>
            <consortium name="Genoscope - CEA"/>
            <person name="William W."/>
        </authorList>
    </citation>
    <scope>NUCLEOTIDE SEQUENCE</scope>
    <source>
        <strain evidence="2">Doubled-haploid Pahang</strain>
    </source>
</reference>
<reference evidence="3" key="2">
    <citation type="submission" date="2021-05" db="UniProtKB">
        <authorList>
            <consortium name="EnsemblPlants"/>
        </authorList>
    </citation>
    <scope>IDENTIFICATION</scope>
    <source>
        <strain evidence="3">subsp. malaccensis</strain>
    </source>
</reference>
<dbReference type="EnsemblPlants" id="Ma03_t09380.1">
    <property type="protein sequence ID" value="Ma03_p09380.1"/>
    <property type="gene ID" value="Ma03_g09380"/>
</dbReference>
<evidence type="ECO:0000313" key="4">
    <source>
        <dbReference type="Proteomes" id="UP000012960"/>
    </source>
</evidence>
<dbReference type="Gramene" id="Ma03_t09380.1">
    <property type="protein sequence ID" value="Ma03_p09380.1"/>
    <property type="gene ID" value="Ma03_g09380"/>
</dbReference>
<gene>
    <name evidence="2" type="ORF">GSMUA_212270.1</name>
</gene>
<evidence type="ECO:0000256" key="1">
    <source>
        <dbReference type="SAM" id="Phobius"/>
    </source>
</evidence>
<dbReference type="EMBL" id="HG996468">
    <property type="protein sequence ID" value="CAG1849641.1"/>
    <property type="molecule type" value="Genomic_DNA"/>
</dbReference>
<dbReference type="InParanoid" id="A0A804IA59"/>
<organism evidence="3 4">
    <name type="scientific">Musa acuminata subsp. malaccensis</name>
    <name type="common">Wild banana</name>
    <name type="synonym">Musa malaccensis</name>
    <dbReference type="NCBI Taxonomy" id="214687"/>
    <lineage>
        <taxon>Eukaryota</taxon>
        <taxon>Viridiplantae</taxon>
        <taxon>Streptophyta</taxon>
        <taxon>Embryophyta</taxon>
        <taxon>Tracheophyta</taxon>
        <taxon>Spermatophyta</taxon>
        <taxon>Magnoliopsida</taxon>
        <taxon>Liliopsida</taxon>
        <taxon>Zingiberales</taxon>
        <taxon>Musaceae</taxon>
        <taxon>Musa</taxon>
    </lineage>
</organism>
<feature type="transmembrane region" description="Helical" evidence="1">
    <location>
        <begin position="57"/>
        <end position="82"/>
    </location>
</feature>
<protein>
    <submittedName>
        <fullName evidence="2">(wild Malaysian banana) hypothetical protein</fullName>
    </submittedName>
</protein>
<keyword evidence="1" id="KW-0472">Membrane</keyword>